<reference evidence="1 2" key="1">
    <citation type="journal article" date="2015" name="Proc. Natl. Acad. Sci. U.S.A.">
        <title>The resurrection genome of Boea hygrometrica: A blueprint for survival of dehydration.</title>
        <authorList>
            <person name="Xiao L."/>
            <person name="Yang G."/>
            <person name="Zhang L."/>
            <person name="Yang X."/>
            <person name="Zhao S."/>
            <person name="Ji Z."/>
            <person name="Zhou Q."/>
            <person name="Hu M."/>
            <person name="Wang Y."/>
            <person name="Chen M."/>
            <person name="Xu Y."/>
            <person name="Jin H."/>
            <person name="Xiao X."/>
            <person name="Hu G."/>
            <person name="Bao F."/>
            <person name="Hu Y."/>
            <person name="Wan P."/>
            <person name="Li L."/>
            <person name="Deng X."/>
            <person name="Kuang T."/>
            <person name="Xiang C."/>
            <person name="Zhu J.K."/>
            <person name="Oliver M.J."/>
            <person name="He Y."/>
        </authorList>
    </citation>
    <scope>NUCLEOTIDE SEQUENCE [LARGE SCALE GENOMIC DNA]</scope>
    <source>
        <strain evidence="2">cv. XS01</strain>
    </source>
</reference>
<evidence type="ECO:0000313" key="1">
    <source>
        <dbReference type="EMBL" id="KZV32176.1"/>
    </source>
</evidence>
<protein>
    <submittedName>
        <fullName evidence="1">Uncharacterized protein</fullName>
    </submittedName>
</protein>
<gene>
    <name evidence="1" type="ORF">F511_25182</name>
</gene>
<name>A0A2Z7BJQ8_9LAMI</name>
<evidence type="ECO:0000313" key="2">
    <source>
        <dbReference type="Proteomes" id="UP000250235"/>
    </source>
</evidence>
<keyword evidence="2" id="KW-1185">Reference proteome</keyword>
<proteinExistence type="predicted"/>
<accession>A0A2Z7BJQ8</accession>
<dbReference type="EMBL" id="KV006915">
    <property type="protein sequence ID" value="KZV32176.1"/>
    <property type="molecule type" value="Genomic_DNA"/>
</dbReference>
<dbReference type="AlphaFoldDB" id="A0A2Z7BJQ8"/>
<organism evidence="1 2">
    <name type="scientific">Dorcoceras hygrometricum</name>
    <dbReference type="NCBI Taxonomy" id="472368"/>
    <lineage>
        <taxon>Eukaryota</taxon>
        <taxon>Viridiplantae</taxon>
        <taxon>Streptophyta</taxon>
        <taxon>Embryophyta</taxon>
        <taxon>Tracheophyta</taxon>
        <taxon>Spermatophyta</taxon>
        <taxon>Magnoliopsida</taxon>
        <taxon>eudicotyledons</taxon>
        <taxon>Gunneridae</taxon>
        <taxon>Pentapetalae</taxon>
        <taxon>asterids</taxon>
        <taxon>lamiids</taxon>
        <taxon>Lamiales</taxon>
        <taxon>Gesneriaceae</taxon>
        <taxon>Didymocarpoideae</taxon>
        <taxon>Trichosporeae</taxon>
        <taxon>Loxocarpinae</taxon>
        <taxon>Dorcoceras</taxon>
    </lineage>
</organism>
<sequence>MLRIEILPGEIWLRFGVELMNFGRNLFSKCLEEKRCCFGEVRCVAKPVVALTGEIWHSGIQTSTLVNDISKRSLVLDDRRRFATQSNRLKEKSGISFCAGAKVNRKATRVGQPLEVDCWYWAQTSRCLGRNLLATG</sequence>
<dbReference type="Proteomes" id="UP000250235">
    <property type="component" value="Unassembled WGS sequence"/>
</dbReference>